<keyword evidence="1" id="KW-0285">Flavoprotein</keyword>
<dbReference type="SUPFAM" id="SSF52218">
    <property type="entry name" value="Flavoproteins"/>
    <property type="match status" value="1"/>
</dbReference>
<dbReference type="InterPro" id="IPR051796">
    <property type="entry name" value="ISF_SsuE-like"/>
</dbReference>
<comment type="caution">
    <text evidence="4">The sequence shown here is derived from an EMBL/GenBank/DDBJ whole genome shotgun (WGS) entry which is preliminary data.</text>
</comment>
<dbReference type="Pfam" id="PF03358">
    <property type="entry name" value="FMN_red"/>
    <property type="match status" value="1"/>
</dbReference>
<dbReference type="RefSeq" id="WP_053223275.1">
    <property type="nucleotide sequence ID" value="NZ_JSVA01000008.1"/>
</dbReference>
<dbReference type="InterPro" id="IPR005025">
    <property type="entry name" value="FMN_Rdtase-like_dom"/>
</dbReference>
<dbReference type="Gene3D" id="3.40.50.360">
    <property type="match status" value="1"/>
</dbReference>
<proteinExistence type="predicted"/>
<sequence length="174" mass="19940">MRSIIILGSSRNDGDTSKVVKLLKEKSDWDLIDLNDYDFSYYDYAHKNAGDDFLPIMRNIIDNYDMLIFATPVYWYSMSGIMKVFFDRITDLLEIEKDLGRKLRGKNMAALSCSIGNHLGDQFWLPFSETAKYLGMNYLGNVHAVINDSTNLEAETDKLEKFIALINTAEKSSH</sequence>
<dbReference type="PANTHER" id="PTHR43278:SF4">
    <property type="entry name" value="NAD(P)H-DEPENDENT FMN-CONTAINING OXIDOREDUCTASE YWQN-RELATED"/>
    <property type="match status" value="1"/>
</dbReference>
<keyword evidence="2" id="KW-0288">FMN</keyword>
<gene>
    <name evidence="4" type="ORF">OB69_08520</name>
</gene>
<dbReference type="PATRIC" id="fig|1566026.4.peg.3537"/>
<dbReference type="AlphaFoldDB" id="A0A0L8AMB6"/>
<evidence type="ECO:0000256" key="2">
    <source>
        <dbReference type="ARBA" id="ARBA00022643"/>
    </source>
</evidence>
<keyword evidence="5" id="KW-1185">Reference proteome</keyword>
<dbReference type="EMBL" id="JSVA01000008">
    <property type="protein sequence ID" value="KOF03320.1"/>
    <property type="molecule type" value="Genomic_DNA"/>
</dbReference>
<accession>A0A0L8AMB6</accession>
<name>A0A0L8AMB6_9BACT</name>
<evidence type="ECO:0000313" key="4">
    <source>
        <dbReference type="EMBL" id="KOF03320.1"/>
    </source>
</evidence>
<protein>
    <submittedName>
        <fullName evidence="4">FMN reductase</fullName>
    </submittedName>
</protein>
<dbReference type="Proteomes" id="UP000036908">
    <property type="component" value="Unassembled WGS sequence"/>
</dbReference>
<evidence type="ECO:0000259" key="3">
    <source>
        <dbReference type="Pfam" id="PF03358"/>
    </source>
</evidence>
<evidence type="ECO:0000313" key="5">
    <source>
        <dbReference type="Proteomes" id="UP000036908"/>
    </source>
</evidence>
<evidence type="ECO:0000256" key="1">
    <source>
        <dbReference type="ARBA" id="ARBA00022630"/>
    </source>
</evidence>
<reference evidence="5" key="1">
    <citation type="submission" date="2014-11" db="EMBL/GenBank/DDBJ databases">
        <title>Genome sequencing of Roseivirga sp. D-25.</title>
        <authorList>
            <person name="Selvaratnam C."/>
            <person name="Thevarajoo S."/>
            <person name="Goh K.M."/>
            <person name="Eee R."/>
            <person name="Chan K.-G."/>
            <person name="Chong C.S."/>
        </authorList>
    </citation>
    <scope>NUCLEOTIDE SEQUENCE [LARGE SCALE GENOMIC DNA]</scope>
    <source>
        <strain evidence="5">D-25</strain>
    </source>
</reference>
<dbReference type="InterPro" id="IPR029039">
    <property type="entry name" value="Flavoprotein-like_sf"/>
</dbReference>
<dbReference type="PANTHER" id="PTHR43278">
    <property type="entry name" value="NAD(P)H-DEPENDENT FMN-CONTAINING OXIDOREDUCTASE YWQN-RELATED"/>
    <property type="match status" value="1"/>
</dbReference>
<organism evidence="4 5">
    <name type="scientific">Roseivirga seohaensis subsp. aquiponti</name>
    <dbReference type="NCBI Taxonomy" id="1566026"/>
    <lineage>
        <taxon>Bacteria</taxon>
        <taxon>Pseudomonadati</taxon>
        <taxon>Bacteroidota</taxon>
        <taxon>Cytophagia</taxon>
        <taxon>Cytophagales</taxon>
        <taxon>Roseivirgaceae</taxon>
        <taxon>Roseivirga</taxon>
    </lineage>
</organism>
<dbReference type="OrthoDB" id="9805976at2"/>
<dbReference type="GO" id="GO:0016491">
    <property type="term" value="F:oxidoreductase activity"/>
    <property type="evidence" value="ECO:0007669"/>
    <property type="project" value="InterPro"/>
</dbReference>
<feature type="domain" description="NADPH-dependent FMN reductase-like" evidence="3">
    <location>
        <begin position="1"/>
        <end position="146"/>
    </location>
</feature>